<evidence type="ECO:0000313" key="3">
    <source>
        <dbReference type="Proteomes" id="UP001303373"/>
    </source>
</evidence>
<evidence type="ECO:0000256" key="1">
    <source>
        <dbReference type="SAM" id="MobiDB-lite"/>
    </source>
</evidence>
<feature type="compositionally biased region" description="Basic and acidic residues" evidence="1">
    <location>
        <begin position="163"/>
        <end position="180"/>
    </location>
</feature>
<organism evidence="2 3">
    <name type="scientific">Acrodontium crateriforme</name>
    <dbReference type="NCBI Taxonomy" id="150365"/>
    <lineage>
        <taxon>Eukaryota</taxon>
        <taxon>Fungi</taxon>
        <taxon>Dikarya</taxon>
        <taxon>Ascomycota</taxon>
        <taxon>Pezizomycotina</taxon>
        <taxon>Dothideomycetes</taxon>
        <taxon>Dothideomycetidae</taxon>
        <taxon>Mycosphaerellales</taxon>
        <taxon>Teratosphaeriaceae</taxon>
        <taxon>Acrodontium</taxon>
    </lineage>
</organism>
<dbReference type="PANTHER" id="PTHR42100">
    <property type="entry name" value="OXIDOREDUCTASE 178 KDA SUBUNIT, PUTATIVE (AFU_ORTHOLOGUE AFUA_8G04320)-RELATED"/>
    <property type="match status" value="1"/>
</dbReference>
<dbReference type="AlphaFoldDB" id="A0AAQ3M2T7"/>
<accession>A0AAQ3M2T7</accession>
<feature type="compositionally biased region" description="Basic and acidic residues" evidence="1">
    <location>
        <begin position="24"/>
        <end position="38"/>
    </location>
</feature>
<keyword evidence="3" id="KW-1185">Reference proteome</keyword>
<name>A0AAQ3M2T7_9PEZI</name>
<dbReference type="InterPro" id="IPR034444">
    <property type="entry name" value="Nuo17.8"/>
</dbReference>
<reference evidence="2 3" key="1">
    <citation type="submission" date="2023-11" db="EMBL/GenBank/DDBJ databases">
        <title>An acidophilic fungus is an integral part of prey digestion in a carnivorous sundew plant.</title>
        <authorList>
            <person name="Tsai I.J."/>
        </authorList>
    </citation>
    <scope>NUCLEOTIDE SEQUENCE [LARGE SCALE GENOMIC DNA]</scope>
    <source>
        <strain evidence="2">169a</strain>
    </source>
</reference>
<protein>
    <recommendedName>
        <fullName evidence="4">NADH-ubiquinone oxidoreductase 17.8 kDa subunit</fullName>
    </recommendedName>
</protein>
<evidence type="ECO:0008006" key="4">
    <source>
        <dbReference type="Google" id="ProtNLM"/>
    </source>
</evidence>
<feature type="compositionally biased region" description="Low complexity" evidence="1">
    <location>
        <begin position="1"/>
        <end position="10"/>
    </location>
</feature>
<evidence type="ECO:0000313" key="2">
    <source>
        <dbReference type="EMBL" id="WPG97406.1"/>
    </source>
</evidence>
<dbReference type="EMBL" id="CP138580">
    <property type="protein sequence ID" value="WPG97406.1"/>
    <property type="molecule type" value="Genomic_DNA"/>
</dbReference>
<dbReference type="Proteomes" id="UP001303373">
    <property type="component" value="Chromosome 1"/>
</dbReference>
<sequence length="190" mass="21583">MQTTQRTALRAARRVRPQAQQQPRRFESHSSHGAHESHLAPANESFGAGFYIALAAVPVSIAAYRFTRPGAEQPYFTRYITEKYNDLAGKWAERNDTHTQAMEQAAADRVLFQNEASRSNRVVDLKYPEQFNGGSPWNVPAGHGSTNIDKVIAKYQEENYTENEKRFQQLRENKVPREQPFEPLGKSSST</sequence>
<feature type="region of interest" description="Disordered" evidence="1">
    <location>
        <begin position="163"/>
        <end position="190"/>
    </location>
</feature>
<proteinExistence type="predicted"/>
<feature type="region of interest" description="Disordered" evidence="1">
    <location>
        <begin position="1"/>
        <end position="39"/>
    </location>
</feature>
<gene>
    <name evidence="2" type="ORF">R9X50_00018100</name>
</gene>
<dbReference type="PANTHER" id="PTHR42100:SF1">
    <property type="entry name" value="OXIDOREDUCTASE 178 KDA SUBUNIT, PUTATIVE (AFU_ORTHOLOGUE AFUA_8G04320)-RELATED"/>
    <property type="match status" value="1"/>
</dbReference>
<dbReference type="GO" id="GO:0005739">
    <property type="term" value="C:mitochondrion"/>
    <property type="evidence" value="ECO:0007669"/>
    <property type="project" value="InterPro"/>
</dbReference>